<geneLocation type="plasmid" evidence="1">
    <name>unnamed1</name>
</geneLocation>
<evidence type="ECO:0000313" key="2">
    <source>
        <dbReference type="Proteomes" id="UP000276254"/>
    </source>
</evidence>
<gene>
    <name evidence="1" type="ORF">D3Y57_02840</name>
</gene>
<reference evidence="1 2" key="1">
    <citation type="submission" date="2018-09" db="EMBL/GenBank/DDBJ databases">
        <title>Sphingomonas peninsula sp. nov., isolated from fildes peninsula, Antarctic soil.</title>
        <authorList>
            <person name="Yingchao G."/>
        </authorList>
    </citation>
    <scope>NUCLEOTIDE SEQUENCE [LARGE SCALE GENOMIC DNA]</scope>
    <source>
        <strain evidence="1 2">YZ-8</strain>
        <plasmid evidence="1 2">unnamed1</plasmid>
    </source>
</reference>
<dbReference type="KEGG" id="spha:D3Y57_02840"/>
<proteinExistence type="predicted"/>
<accession>A0A494TGQ4</accession>
<sequence length="87" mass="9508">MLVQSGSINAAYFGMTRCSCSQSYRKGTKGWIDGQAIVFVDVAMTKMCDLAKGNAGAFCRRCFSSVLATGLKGDNRWCRIASYWMAS</sequence>
<keyword evidence="1" id="KW-0614">Plasmid</keyword>
<dbReference type="AlphaFoldDB" id="A0A494TGQ4"/>
<dbReference type="Proteomes" id="UP000276254">
    <property type="component" value="Plasmid unnamed1"/>
</dbReference>
<organism evidence="1 2">
    <name type="scientific">Sphingomonas paeninsulae</name>
    <dbReference type="NCBI Taxonomy" id="2319844"/>
    <lineage>
        <taxon>Bacteria</taxon>
        <taxon>Pseudomonadati</taxon>
        <taxon>Pseudomonadota</taxon>
        <taxon>Alphaproteobacteria</taxon>
        <taxon>Sphingomonadales</taxon>
        <taxon>Sphingomonadaceae</taxon>
        <taxon>Sphingomonas</taxon>
    </lineage>
</organism>
<protein>
    <submittedName>
        <fullName evidence="1">Uncharacterized protein</fullName>
    </submittedName>
</protein>
<keyword evidence="2" id="KW-1185">Reference proteome</keyword>
<evidence type="ECO:0000313" key="1">
    <source>
        <dbReference type="EMBL" id="AYJ85001.1"/>
    </source>
</evidence>
<dbReference type="EMBL" id="CP032828">
    <property type="protein sequence ID" value="AYJ85001.1"/>
    <property type="molecule type" value="Genomic_DNA"/>
</dbReference>
<name>A0A494TGQ4_SPHPE</name>